<dbReference type="InterPro" id="IPR011467">
    <property type="entry name" value="DUF1573"/>
</dbReference>
<protein>
    <recommendedName>
        <fullName evidence="4">DUF1573 domain-containing protein</fullName>
    </recommendedName>
</protein>
<dbReference type="RefSeq" id="WP_243390524.1">
    <property type="nucleotide sequence ID" value="NZ_NKXO01000005.1"/>
</dbReference>
<dbReference type="AlphaFoldDB" id="A0A2N3IJR8"/>
<evidence type="ECO:0000313" key="2">
    <source>
        <dbReference type="EMBL" id="PKQ70483.1"/>
    </source>
</evidence>
<accession>A0A2N3IJR8</accession>
<dbReference type="PANTHER" id="PTHR37833:SF1">
    <property type="entry name" value="SIGNAL PEPTIDE PROTEIN"/>
    <property type="match status" value="1"/>
</dbReference>
<sequence>MKKNKPFGNPFGFLSIMLLCISFGYAQPSSTPTESQPQIAFEKTVHDFGEIPQGTPVTTTFTFTNKGKTPITISNVQASCGCTTPSYTREPIAPKKKGEVTATYNAAAVGEFNKTVAVFTNTGTPITLTLKGKVVAKPQTQP</sequence>
<name>A0A2N3IJR8_9BACT</name>
<dbReference type="Proteomes" id="UP000233387">
    <property type="component" value="Unassembled WGS sequence"/>
</dbReference>
<comment type="caution">
    <text evidence="2">The sequence shown here is derived from an EMBL/GenBank/DDBJ whole genome shotgun (WGS) entry which is preliminary data.</text>
</comment>
<dbReference type="EMBL" id="NKXO01000005">
    <property type="protein sequence ID" value="PKQ70483.1"/>
    <property type="molecule type" value="Genomic_DNA"/>
</dbReference>
<evidence type="ECO:0008006" key="4">
    <source>
        <dbReference type="Google" id="ProtNLM"/>
    </source>
</evidence>
<dbReference type="Pfam" id="PF07610">
    <property type="entry name" value="DUF1573"/>
    <property type="match status" value="1"/>
</dbReference>
<feature type="signal peptide" evidence="1">
    <location>
        <begin position="1"/>
        <end position="26"/>
    </location>
</feature>
<feature type="chain" id="PRO_5014956480" description="DUF1573 domain-containing protein" evidence="1">
    <location>
        <begin position="27"/>
        <end position="142"/>
    </location>
</feature>
<keyword evidence="1" id="KW-0732">Signal</keyword>
<dbReference type="InterPro" id="IPR013783">
    <property type="entry name" value="Ig-like_fold"/>
</dbReference>
<proteinExistence type="predicted"/>
<dbReference type="Gene3D" id="2.60.40.10">
    <property type="entry name" value="Immunoglobulins"/>
    <property type="match status" value="1"/>
</dbReference>
<gene>
    <name evidence="2" type="ORF">Rain11_0403</name>
</gene>
<evidence type="ECO:0000256" key="1">
    <source>
        <dbReference type="SAM" id="SignalP"/>
    </source>
</evidence>
<organism evidence="2 3">
    <name type="scientific">Raineya orbicola</name>
    <dbReference type="NCBI Taxonomy" id="2016530"/>
    <lineage>
        <taxon>Bacteria</taxon>
        <taxon>Pseudomonadati</taxon>
        <taxon>Bacteroidota</taxon>
        <taxon>Cytophagia</taxon>
        <taxon>Cytophagales</taxon>
        <taxon>Raineyaceae</taxon>
        <taxon>Raineya</taxon>
    </lineage>
</organism>
<evidence type="ECO:0000313" key="3">
    <source>
        <dbReference type="Proteomes" id="UP000233387"/>
    </source>
</evidence>
<dbReference type="PANTHER" id="PTHR37833">
    <property type="entry name" value="LIPOPROTEIN-RELATED"/>
    <property type="match status" value="1"/>
</dbReference>
<reference evidence="2 3" key="1">
    <citation type="submission" date="2017-06" db="EMBL/GenBank/DDBJ databases">
        <title>Raineya orbicola gen. nov., sp. nov. a slightly thermophilic bacterium of the phylum Bacteroidetes and the description of Raineyaceae fam. nov.</title>
        <authorList>
            <person name="Albuquerque L."/>
            <person name="Polonia A.R.M."/>
            <person name="Barroso C."/>
            <person name="Froufe H.J.C."/>
            <person name="Lage O."/>
            <person name="Lobo-Da-Cunha A."/>
            <person name="Egas C."/>
            <person name="Da Costa M.S."/>
        </authorList>
    </citation>
    <scope>NUCLEOTIDE SEQUENCE [LARGE SCALE GENOMIC DNA]</scope>
    <source>
        <strain evidence="2 3">SPSPC-11</strain>
    </source>
</reference>
<keyword evidence="3" id="KW-1185">Reference proteome</keyword>